<feature type="domain" description="EngB-type G" evidence="11">
    <location>
        <begin position="8"/>
        <end position="196"/>
    </location>
</feature>
<dbReference type="Pfam" id="PF01926">
    <property type="entry name" value="MMR_HSR1"/>
    <property type="match status" value="1"/>
</dbReference>
<evidence type="ECO:0000256" key="10">
    <source>
        <dbReference type="HAMAP-Rule" id="MF_00321"/>
    </source>
</evidence>
<keyword evidence="8 10" id="KW-0717">Septation</keyword>
<dbReference type="GO" id="GO:0051301">
    <property type="term" value="P:cell division"/>
    <property type="evidence" value="ECO:0007669"/>
    <property type="project" value="UniProtKB-KW"/>
</dbReference>
<dbReference type="NCBIfam" id="NF003255">
    <property type="entry name" value="PRK04213.1"/>
    <property type="match status" value="1"/>
</dbReference>
<protein>
    <recommendedName>
        <fullName evidence="10">Probable GTP-binding protein EngB</fullName>
    </recommendedName>
</protein>
<keyword evidence="7 10" id="KW-0342">GTP-binding</keyword>
<dbReference type="InterPro" id="IPR005225">
    <property type="entry name" value="Small_GTP-bd"/>
</dbReference>
<accession>A0ABD5UVY2</accession>
<evidence type="ECO:0000256" key="1">
    <source>
        <dbReference type="ARBA" id="ARBA00001946"/>
    </source>
</evidence>
<dbReference type="EMBL" id="JBHSXL010000009">
    <property type="protein sequence ID" value="MFC6893268.1"/>
    <property type="molecule type" value="Genomic_DNA"/>
</dbReference>
<gene>
    <name evidence="10 12" type="primary">engB</name>
    <name evidence="12" type="ORF">ACFQE9_11735</name>
</gene>
<reference evidence="12 13" key="1">
    <citation type="journal article" date="2019" name="Int. J. Syst. Evol. Microbiol.">
        <title>The Global Catalogue of Microorganisms (GCM) 10K type strain sequencing project: providing services to taxonomists for standard genome sequencing and annotation.</title>
        <authorList>
            <consortium name="The Broad Institute Genomics Platform"/>
            <consortium name="The Broad Institute Genome Sequencing Center for Infectious Disease"/>
            <person name="Wu L."/>
            <person name="Ma J."/>
        </authorList>
    </citation>
    <scope>NUCLEOTIDE SEQUENCE [LARGE SCALE GENOMIC DNA]</scope>
    <source>
        <strain evidence="12 13">SKJ47</strain>
    </source>
</reference>
<evidence type="ECO:0000256" key="9">
    <source>
        <dbReference type="ARBA" id="ARBA00023306"/>
    </source>
</evidence>
<dbReference type="InterPro" id="IPR019987">
    <property type="entry name" value="GTP-bd_ribosome_bio_YsxC"/>
</dbReference>
<comment type="function">
    <text evidence="10">Necessary for normal cell division and for the maintenance of normal septation.</text>
</comment>
<evidence type="ECO:0000256" key="4">
    <source>
        <dbReference type="ARBA" id="ARBA00022723"/>
    </source>
</evidence>
<dbReference type="InterPro" id="IPR027417">
    <property type="entry name" value="P-loop_NTPase"/>
</dbReference>
<dbReference type="InterPro" id="IPR006073">
    <property type="entry name" value="GTP-bd"/>
</dbReference>
<dbReference type="RefSeq" id="WP_379744654.1">
    <property type="nucleotide sequence ID" value="NZ_JBHSVN010000001.1"/>
</dbReference>
<proteinExistence type="inferred from homology"/>
<evidence type="ECO:0000256" key="7">
    <source>
        <dbReference type="ARBA" id="ARBA00023134"/>
    </source>
</evidence>
<keyword evidence="3 10" id="KW-0132">Cell division</keyword>
<comment type="caution">
    <text evidence="12">The sequence shown here is derived from an EMBL/GenBank/DDBJ whole genome shotgun (WGS) entry which is preliminary data.</text>
</comment>
<comment type="cofactor">
    <cofactor evidence="1">
        <name>Mg(2+)</name>
        <dbReference type="ChEBI" id="CHEBI:18420"/>
    </cofactor>
</comment>
<dbReference type="GO" id="GO:0005525">
    <property type="term" value="F:GTP binding"/>
    <property type="evidence" value="ECO:0007669"/>
    <property type="project" value="UniProtKB-UniRule"/>
</dbReference>
<dbReference type="Proteomes" id="UP001596296">
    <property type="component" value="Unassembled WGS sequence"/>
</dbReference>
<evidence type="ECO:0000256" key="2">
    <source>
        <dbReference type="ARBA" id="ARBA00009638"/>
    </source>
</evidence>
<dbReference type="PROSITE" id="PS51706">
    <property type="entry name" value="G_ENGB"/>
    <property type="match status" value="1"/>
</dbReference>
<evidence type="ECO:0000256" key="6">
    <source>
        <dbReference type="ARBA" id="ARBA00022842"/>
    </source>
</evidence>
<dbReference type="GO" id="GO:0046872">
    <property type="term" value="F:metal ion binding"/>
    <property type="evidence" value="ECO:0007669"/>
    <property type="project" value="UniProtKB-KW"/>
</dbReference>
<dbReference type="InterPro" id="IPR030393">
    <property type="entry name" value="G_ENGB_dom"/>
</dbReference>
<dbReference type="SUPFAM" id="SSF52540">
    <property type="entry name" value="P-loop containing nucleoside triphosphate hydrolases"/>
    <property type="match status" value="1"/>
</dbReference>
<dbReference type="PANTHER" id="PTHR11649:SF13">
    <property type="entry name" value="ENGB-TYPE G DOMAIN-CONTAINING PROTEIN"/>
    <property type="match status" value="1"/>
</dbReference>
<evidence type="ECO:0000256" key="5">
    <source>
        <dbReference type="ARBA" id="ARBA00022741"/>
    </source>
</evidence>
<keyword evidence="5 10" id="KW-0547">Nucleotide-binding</keyword>
<keyword evidence="4" id="KW-0479">Metal-binding</keyword>
<dbReference type="NCBIfam" id="TIGR00231">
    <property type="entry name" value="small_GTP"/>
    <property type="match status" value="1"/>
</dbReference>
<dbReference type="CDD" id="cd01876">
    <property type="entry name" value="YihA_EngB"/>
    <property type="match status" value="1"/>
</dbReference>
<dbReference type="Gene3D" id="3.40.50.300">
    <property type="entry name" value="P-loop containing nucleotide triphosphate hydrolases"/>
    <property type="match status" value="1"/>
</dbReference>
<keyword evidence="6" id="KW-0460">Magnesium</keyword>
<evidence type="ECO:0000313" key="13">
    <source>
        <dbReference type="Proteomes" id="UP001596296"/>
    </source>
</evidence>
<name>A0ABD5UVY2_9EURY</name>
<evidence type="ECO:0000256" key="8">
    <source>
        <dbReference type="ARBA" id="ARBA00023210"/>
    </source>
</evidence>
<evidence type="ECO:0000256" key="3">
    <source>
        <dbReference type="ARBA" id="ARBA00022618"/>
    </source>
</evidence>
<keyword evidence="9 10" id="KW-0131">Cell cycle</keyword>
<keyword evidence="13" id="KW-1185">Reference proteome</keyword>
<comment type="similarity">
    <text evidence="2 10">Belongs to the TRAFAC class TrmE-Era-EngA-EngB-Septin-like GTPase superfamily. EngB GTPase family.</text>
</comment>
<organism evidence="12 13">
    <name type="scientific">Halopenitus salinus</name>
    <dbReference type="NCBI Taxonomy" id="1198295"/>
    <lineage>
        <taxon>Archaea</taxon>
        <taxon>Methanobacteriati</taxon>
        <taxon>Methanobacteriota</taxon>
        <taxon>Stenosarchaea group</taxon>
        <taxon>Halobacteria</taxon>
        <taxon>Halobacteriales</taxon>
        <taxon>Haloferacaceae</taxon>
        <taxon>Halopenitus</taxon>
    </lineage>
</organism>
<sequence>MFENRPNRDAEVVLVGRSNVGKSTLMRELTGHDVSTGSKPGVTRQPNHFDWAAQDFMFTDLPGFGFMSGVEDERREQIQTEIVRYLEEYADRILAGVLVLDGKSAVEIIDRHADRGEVPHDVEMFHFLREVGIEPIVAVNKMDKVDDADERLNEICDRLGLYPPWQQWREETVAPIRAKRGSIEPLLECLRTRFREEKRDDLLGFVTS</sequence>
<evidence type="ECO:0000313" key="12">
    <source>
        <dbReference type="EMBL" id="MFC6893268.1"/>
    </source>
</evidence>
<evidence type="ECO:0000259" key="11">
    <source>
        <dbReference type="PROSITE" id="PS51706"/>
    </source>
</evidence>
<dbReference type="HAMAP" id="MF_00321">
    <property type="entry name" value="GTPase_EngB"/>
    <property type="match status" value="1"/>
</dbReference>
<dbReference type="AlphaFoldDB" id="A0ABD5UVY2"/>
<dbReference type="PANTHER" id="PTHR11649">
    <property type="entry name" value="MSS1/TRME-RELATED GTP-BINDING PROTEIN"/>
    <property type="match status" value="1"/>
</dbReference>